<feature type="transmembrane region" description="Helical" evidence="2">
    <location>
        <begin position="71"/>
        <end position="90"/>
    </location>
</feature>
<organism evidence="3 4">
    <name type="scientific">Camelina sativa</name>
    <name type="common">False flax</name>
    <name type="synonym">Myagrum sativum</name>
    <dbReference type="NCBI Taxonomy" id="90675"/>
    <lineage>
        <taxon>Eukaryota</taxon>
        <taxon>Viridiplantae</taxon>
        <taxon>Streptophyta</taxon>
        <taxon>Embryophyta</taxon>
        <taxon>Tracheophyta</taxon>
        <taxon>Spermatophyta</taxon>
        <taxon>Magnoliopsida</taxon>
        <taxon>eudicotyledons</taxon>
        <taxon>Gunneridae</taxon>
        <taxon>Pentapetalae</taxon>
        <taxon>rosids</taxon>
        <taxon>malvids</taxon>
        <taxon>Brassicales</taxon>
        <taxon>Brassicaceae</taxon>
        <taxon>Camelineae</taxon>
        <taxon>Camelina</taxon>
    </lineage>
</organism>
<dbReference type="Proteomes" id="UP000694864">
    <property type="component" value="Chromosome 13"/>
</dbReference>
<evidence type="ECO:0000256" key="2">
    <source>
        <dbReference type="SAM" id="Phobius"/>
    </source>
</evidence>
<dbReference type="InterPro" id="IPR040377">
    <property type="entry name" value="Ssl2009-like"/>
</dbReference>
<evidence type="ECO:0000313" key="4">
    <source>
        <dbReference type="RefSeq" id="XP_010453829.1"/>
    </source>
</evidence>
<dbReference type="PANTHER" id="PTHR34048:SF3">
    <property type="entry name" value="LOW-DENSITY RECEPTOR-LIKE PROTEIN"/>
    <property type="match status" value="1"/>
</dbReference>
<sequence length="168" mass="17962">MASCVVVAPLSLSGGSQSHHVKANGLSSTTKLSSICKPSALSILNKSNRTRKFSVSAGYQDGSRSGSSGDFIAGFLLGGAVFGAVAYIFAPQIRRSLLNEEDEYGFKKPQQPTYYDEGLEKTRETLNEKIGQLNSAIDNVSSRLRGREKNSSSPNVPVETDPEVEATT</sequence>
<dbReference type="PANTHER" id="PTHR34048">
    <property type="entry name" value="LOW-DENSITY RECEPTOR-LIKE PROTEIN"/>
    <property type="match status" value="1"/>
</dbReference>
<keyword evidence="2" id="KW-0812">Transmembrane</keyword>
<keyword evidence="2" id="KW-0472">Membrane</keyword>
<feature type="region of interest" description="Disordered" evidence="1">
    <location>
        <begin position="140"/>
        <end position="168"/>
    </location>
</feature>
<gene>
    <name evidence="4" type="primary">LOC104735700</name>
</gene>
<reference evidence="4" key="2">
    <citation type="submission" date="2025-08" db="UniProtKB">
        <authorList>
            <consortium name="RefSeq"/>
        </authorList>
    </citation>
    <scope>IDENTIFICATION</scope>
    <source>
        <tissue evidence="4">Leaf</tissue>
    </source>
</reference>
<keyword evidence="3" id="KW-1185">Reference proteome</keyword>
<evidence type="ECO:0000313" key="3">
    <source>
        <dbReference type="Proteomes" id="UP000694864"/>
    </source>
</evidence>
<accession>A0ABM0VBQ8</accession>
<keyword evidence="2" id="KW-1133">Transmembrane helix</keyword>
<dbReference type="GeneID" id="104735700"/>
<proteinExistence type="predicted"/>
<evidence type="ECO:0000256" key="1">
    <source>
        <dbReference type="SAM" id="MobiDB-lite"/>
    </source>
</evidence>
<name>A0ABM0VBQ8_CAMSA</name>
<protein>
    <submittedName>
        <fullName evidence="4">Uncharacterized protein LOC104735700</fullName>
    </submittedName>
</protein>
<reference evidence="3" key="1">
    <citation type="journal article" date="2014" name="Nat. Commun.">
        <title>The emerging biofuel crop Camelina sativa retains a highly undifferentiated hexaploid genome structure.</title>
        <authorList>
            <person name="Kagale S."/>
            <person name="Koh C."/>
            <person name="Nixon J."/>
            <person name="Bollina V."/>
            <person name="Clarke W.E."/>
            <person name="Tuteja R."/>
            <person name="Spillane C."/>
            <person name="Robinson S.J."/>
            <person name="Links M.G."/>
            <person name="Clarke C."/>
            <person name="Higgins E.E."/>
            <person name="Huebert T."/>
            <person name="Sharpe A.G."/>
            <person name="Parkin I.A."/>
        </authorList>
    </citation>
    <scope>NUCLEOTIDE SEQUENCE [LARGE SCALE GENOMIC DNA]</scope>
    <source>
        <strain evidence="3">cv. DH55</strain>
    </source>
</reference>
<dbReference type="RefSeq" id="XP_010453829.1">
    <property type="nucleotide sequence ID" value="XM_010455527.2"/>
</dbReference>